<dbReference type="GO" id="GO:0000184">
    <property type="term" value="P:nuclear-transcribed mRNA catabolic process, nonsense-mediated decay"/>
    <property type="evidence" value="ECO:0007669"/>
    <property type="project" value="InterPro"/>
</dbReference>
<dbReference type="AlphaFoldDB" id="A0A2G9S7M3"/>
<organism evidence="2 3">
    <name type="scientific">Aquarana catesbeiana</name>
    <name type="common">American bullfrog</name>
    <name type="synonym">Rana catesbeiana</name>
    <dbReference type="NCBI Taxonomy" id="8400"/>
    <lineage>
        <taxon>Eukaryota</taxon>
        <taxon>Metazoa</taxon>
        <taxon>Chordata</taxon>
        <taxon>Craniata</taxon>
        <taxon>Vertebrata</taxon>
        <taxon>Euteleostomi</taxon>
        <taxon>Amphibia</taxon>
        <taxon>Batrachia</taxon>
        <taxon>Anura</taxon>
        <taxon>Neobatrachia</taxon>
        <taxon>Ranoidea</taxon>
        <taxon>Ranidae</taxon>
        <taxon>Aquarana</taxon>
    </lineage>
</organism>
<dbReference type="GO" id="GO:0042162">
    <property type="term" value="F:telomeric DNA binding"/>
    <property type="evidence" value="ECO:0007669"/>
    <property type="project" value="TreeGrafter"/>
</dbReference>
<dbReference type="GO" id="GO:0005737">
    <property type="term" value="C:cytoplasm"/>
    <property type="evidence" value="ECO:0007669"/>
    <property type="project" value="TreeGrafter"/>
</dbReference>
<dbReference type="OrthoDB" id="18087at2759"/>
<feature type="compositionally biased region" description="Basic and acidic residues" evidence="1">
    <location>
        <begin position="1"/>
        <end position="64"/>
    </location>
</feature>
<accession>A0A2G9S7M3</accession>
<name>A0A2G9S7M3_AQUCT</name>
<evidence type="ECO:0000313" key="3">
    <source>
        <dbReference type="Proteomes" id="UP000228934"/>
    </source>
</evidence>
<feature type="region of interest" description="Disordered" evidence="1">
    <location>
        <begin position="1"/>
        <end position="71"/>
    </location>
</feature>
<dbReference type="Proteomes" id="UP000228934">
    <property type="component" value="Unassembled WGS sequence"/>
</dbReference>
<dbReference type="PANTHER" id="PTHR13112:SF2">
    <property type="entry name" value="REGULATOR OF NONSENSE TRANSCRIPTS 3A"/>
    <property type="match status" value="1"/>
</dbReference>
<dbReference type="InterPro" id="IPR039722">
    <property type="entry name" value="Upf3"/>
</dbReference>
<dbReference type="GO" id="GO:0045727">
    <property type="term" value="P:positive regulation of translation"/>
    <property type="evidence" value="ECO:0007669"/>
    <property type="project" value="TreeGrafter"/>
</dbReference>
<dbReference type="GO" id="GO:0005730">
    <property type="term" value="C:nucleolus"/>
    <property type="evidence" value="ECO:0007669"/>
    <property type="project" value="TreeGrafter"/>
</dbReference>
<feature type="non-terminal residue" evidence="2">
    <location>
        <position position="1"/>
    </location>
</feature>
<keyword evidence="3" id="KW-1185">Reference proteome</keyword>
<reference evidence="3" key="1">
    <citation type="journal article" date="2017" name="Nat. Commun.">
        <title>The North American bullfrog draft genome provides insight into hormonal regulation of long noncoding RNA.</title>
        <authorList>
            <person name="Hammond S.A."/>
            <person name="Warren R.L."/>
            <person name="Vandervalk B.P."/>
            <person name="Kucuk E."/>
            <person name="Khan H."/>
            <person name="Gibb E.A."/>
            <person name="Pandoh P."/>
            <person name="Kirk H."/>
            <person name="Zhao Y."/>
            <person name="Jones M."/>
            <person name="Mungall A.J."/>
            <person name="Coope R."/>
            <person name="Pleasance S."/>
            <person name="Moore R.A."/>
            <person name="Holt R.A."/>
            <person name="Round J.M."/>
            <person name="Ohora S."/>
            <person name="Walle B.V."/>
            <person name="Veldhoen N."/>
            <person name="Helbing C.C."/>
            <person name="Birol I."/>
        </authorList>
    </citation>
    <scope>NUCLEOTIDE SEQUENCE [LARGE SCALE GENOMIC DNA]</scope>
</reference>
<dbReference type="EMBL" id="KV926584">
    <property type="protein sequence ID" value="PIO35453.1"/>
    <property type="molecule type" value="Genomic_DNA"/>
</dbReference>
<gene>
    <name evidence="2" type="ORF">AB205_0032340</name>
</gene>
<evidence type="ECO:0000313" key="2">
    <source>
        <dbReference type="EMBL" id="PIO35453.1"/>
    </source>
</evidence>
<evidence type="ECO:0000256" key="1">
    <source>
        <dbReference type="SAM" id="MobiDB-lite"/>
    </source>
</evidence>
<proteinExistence type="predicted"/>
<sequence>TQNDSDKEQRDIERRYRDKEQERQRYHRIDDSRKPRNHYEFEKYLRRNEEDQKWGKGYNQDRAKKGGHNNSYTADAVDKLGKEDKCDDMASKKERIRNKLVVAYLAQDRPAMQLYQPGARSRITTGFTSKYVEEAYCRKNDADNISGRSSEKSEGAG</sequence>
<protein>
    <submittedName>
        <fullName evidence="2">Uncharacterized protein</fullName>
    </submittedName>
</protein>
<dbReference type="PANTHER" id="PTHR13112">
    <property type="entry name" value="UPF3 REGULATOR OF NONSENSE TRANSCRIPTS-LIKE PROTEIN"/>
    <property type="match status" value="1"/>
</dbReference>